<dbReference type="AlphaFoldDB" id="A0A914PXW9"/>
<feature type="region of interest" description="Disordered" evidence="1">
    <location>
        <begin position="96"/>
        <end position="116"/>
    </location>
</feature>
<evidence type="ECO:0000256" key="2">
    <source>
        <dbReference type="SAM" id="SignalP"/>
    </source>
</evidence>
<protein>
    <submittedName>
        <fullName evidence="4">Secreted protein</fullName>
    </submittedName>
</protein>
<dbReference type="Proteomes" id="UP000887578">
    <property type="component" value="Unplaced"/>
</dbReference>
<sequence length="116" mass="12163">MTTFIVLIVTVSCFVLTIATNVQQPESNIHTSDVAANPKVLLPRIGAGVIPPPPQKPLPGNLGINGNKWGTSLLPKLEDVLGGLINGIHLSPAIKEQQGNGIEVPQNSQKTNSVAD</sequence>
<feature type="signal peptide" evidence="2">
    <location>
        <begin position="1"/>
        <end position="19"/>
    </location>
</feature>
<dbReference type="WBParaSite" id="PDA_v2.g19701.t1">
    <property type="protein sequence ID" value="PDA_v2.g19701.t1"/>
    <property type="gene ID" value="PDA_v2.g19701"/>
</dbReference>
<name>A0A914PXW9_9BILA</name>
<feature type="chain" id="PRO_5037586244" evidence="2">
    <location>
        <begin position="20"/>
        <end position="116"/>
    </location>
</feature>
<proteinExistence type="predicted"/>
<reference evidence="4" key="1">
    <citation type="submission" date="2022-11" db="UniProtKB">
        <authorList>
            <consortium name="WormBaseParasite"/>
        </authorList>
    </citation>
    <scope>IDENTIFICATION</scope>
</reference>
<accession>A0A914PXW9</accession>
<feature type="compositionally biased region" description="Polar residues" evidence="1">
    <location>
        <begin position="97"/>
        <end position="116"/>
    </location>
</feature>
<evidence type="ECO:0000256" key="1">
    <source>
        <dbReference type="SAM" id="MobiDB-lite"/>
    </source>
</evidence>
<evidence type="ECO:0000313" key="4">
    <source>
        <dbReference type="WBParaSite" id="PDA_v2.g19701.t1"/>
    </source>
</evidence>
<keyword evidence="2" id="KW-0732">Signal</keyword>
<keyword evidence="3" id="KW-1185">Reference proteome</keyword>
<evidence type="ECO:0000313" key="3">
    <source>
        <dbReference type="Proteomes" id="UP000887578"/>
    </source>
</evidence>
<organism evidence="3 4">
    <name type="scientific">Panagrolaimus davidi</name>
    <dbReference type="NCBI Taxonomy" id="227884"/>
    <lineage>
        <taxon>Eukaryota</taxon>
        <taxon>Metazoa</taxon>
        <taxon>Ecdysozoa</taxon>
        <taxon>Nematoda</taxon>
        <taxon>Chromadorea</taxon>
        <taxon>Rhabditida</taxon>
        <taxon>Tylenchina</taxon>
        <taxon>Panagrolaimomorpha</taxon>
        <taxon>Panagrolaimoidea</taxon>
        <taxon>Panagrolaimidae</taxon>
        <taxon>Panagrolaimus</taxon>
    </lineage>
</organism>